<dbReference type="InterPro" id="IPR017896">
    <property type="entry name" value="4Fe4S_Fe-S-bd"/>
</dbReference>
<evidence type="ECO:0000313" key="6">
    <source>
        <dbReference type="Proteomes" id="UP000616346"/>
    </source>
</evidence>
<dbReference type="PANTHER" id="PTHR43312">
    <property type="entry name" value="D-THREO-ALDOSE 1-DEHYDROGENASE"/>
    <property type="match status" value="1"/>
</dbReference>
<dbReference type="PROSITE" id="PS51318">
    <property type="entry name" value="TAT"/>
    <property type="match status" value="1"/>
</dbReference>
<dbReference type="CDD" id="cd19096">
    <property type="entry name" value="AKR_Fe-S_oxidoreductase"/>
    <property type="match status" value="1"/>
</dbReference>
<dbReference type="PROSITE" id="PS51257">
    <property type="entry name" value="PROKAR_LIPOPROTEIN"/>
    <property type="match status" value="1"/>
</dbReference>
<dbReference type="InterPro" id="IPR019546">
    <property type="entry name" value="TAT_signal_bac_arc"/>
</dbReference>
<evidence type="ECO:0000259" key="4">
    <source>
        <dbReference type="PROSITE" id="PS51379"/>
    </source>
</evidence>
<dbReference type="InterPro" id="IPR053135">
    <property type="entry name" value="AKR2_Oxidoreductase"/>
</dbReference>
<gene>
    <name evidence="5" type="ORF">H9626_01920</name>
</gene>
<dbReference type="Gene3D" id="3.20.20.100">
    <property type="entry name" value="NADP-dependent oxidoreductase domain"/>
    <property type="match status" value="1"/>
</dbReference>
<reference evidence="5 6" key="1">
    <citation type="submission" date="2020-08" db="EMBL/GenBank/DDBJ databases">
        <title>A Genomic Blueprint of the Chicken Gut Microbiome.</title>
        <authorList>
            <person name="Gilroy R."/>
            <person name="Ravi A."/>
            <person name="Getino M."/>
            <person name="Pursley I."/>
            <person name="Horton D.L."/>
            <person name="Alikhan N.-F."/>
            <person name="Baker D."/>
            <person name="Gharbi K."/>
            <person name="Hall N."/>
            <person name="Watson M."/>
            <person name="Adriaenssens E.M."/>
            <person name="Foster-Nyarko E."/>
            <person name="Jarju S."/>
            <person name="Secka A."/>
            <person name="Antonio M."/>
            <person name="Oren A."/>
            <person name="Chaudhuri R."/>
            <person name="La Ragione R.M."/>
            <person name="Hildebrand F."/>
            <person name="Pallen M.J."/>
        </authorList>
    </citation>
    <scope>NUCLEOTIDE SEQUENCE [LARGE SCALE GENOMIC DNA]</scope>
    <source>
        <strain evidence="5 6">Sa1YUN3</strain>
    </source>
</reference>
<evidence type="ECO:0000256" key="2">
    <source>
        <dbReference type="ARBA" id="ARBA00023004"/>
    </source>
</evidence>
<dbReference type="PROSITE" id="PS51379">
    <property type="entry name" value="4FE4S_FER_2"/>
    <property type="match status" value="1"/>
</dbReference>
<protein>
    <submittedName>
        <fullName evidence="5">Aldo/keto reductase</fullName>
    </submittedName>
</protein>
<organism evidence="5 6">
    <name type="scientific">Phocaeicola faecium</name>
    <dbReference type="NCBI Taxonomy" id="2762213"/>
    <lineage>
        <taxon>Bacteria</taxon>
        <taxon>Pseudomonadati</taxon>
        <taxon>Bacteroidota</taxon>
        <taxon>Bacteroidia</taxon>
        <taxon>Bacteroidales</taxon>
        <taxon>Bacteroidaceae</taxon>
        <taxon>Phocaeicola</taxon>
    </lineage>
</organism>
<dbReference type="InterPro" id="IPR006311">
    <property type="entry name" value="TAT_signal"/>
</dbReference>
<dbReference type="SUPFAM" id="SSF51430">
    <property type="entry name" value="NAD(P)-linked oxidoreductase"/>
    <property type="match status" value="1"/>
</dbReference>
<dbReference type="SUPFAM" id="SSF54862">
    <property type="entry name" value="4Fe-4S ferredoxins"/>
    <property type="match status" value="1"/>
</dbReference>
<dbReference type="Pfam" id="PF10518">
    <property type="entry name" value="TAT_signal"/>
    <property type="match status" value="1"/>
</dbReference>
<keyword evidence="2" id="KW-0408">Iron</keyword>
<dbReference type="InterPro" id="IPR036812">
    <property type="entry name" value="NAD(P)_OxRdtase_dom_sf"/>
</dbReference>
<dbReference type="Pfam" id="PF00248">
    <property type="entry name" value="Aldo_ket_red"/>
    <property type="match status" value="1"/>
</dbReference>
<comment type="caution">
    <text evidence="5">The sequence shown here is derived from an EMBL/GenBank/DDBJ whole genome shotgun (WGS) entry which is preliminary data.</text>
</comment>
<dbReference type="PANTHER" id="PTHR43312:SF2">
    <property type="entry name" value="OXIDOREDUCTASE"/>
    <property type="match status" value="1"/>
</dbReference>
<keyword evidence="1" id="KW-0479">Metal-binding</keyword>
<sequence>MNNEDKKKISRRDFFKIAGAAGAVTTGLAACGNKRTDSSAATNTEVPTDAMTYRTLTGDRVSLLGYGCMRWPMKDSPDGKGQVVDQEEINRLVDYALAHGVNYFDTAPPYCQGLSEEATGIALSRHPRNSYYIATKMSNHRLYGAGLRGKELYDASVEMYRNSFKSLRTDYFDYYLFHILGTGAGMEEMRGRLYDCGIADFILKEKEAGRIRKLGFSFHGDVKVFDYMLQESGIPWDFVQIQLNYLDWRHASGMNVNAEYLYGELAKRNIPAVIMEPLLGGRLSKVHDHIVTKLKQREPEHSVASWAFRFSGSFPDVLTVLSGMTYMEHLQDNLRTYSPLQPLTDEEFRFLQETADLMAQYQTIPCNDCNYCMPCPYGLDIPSVLLHYNKCINEGHMPKSRQDDNYQEARRAFLIGYDRSVPRLRQASHCIGCAQCNPHCPQGIDIPKEMQRIDHFVEQLKQNNL</sequence>
<evidence type="ECO:0000313" key="5">
    <source>
        <dbReference type="EMBL" id="MBD8000979.1"/>
    </source>
</evidence>
<evidence type="ECO:0000256" key="1">
    <source>
        <dbReference type="ARBA" id="ARBA00022723"/>
    </source>
</evidence>
<dbReference type="InterPro" id="IPR017900">
    <property type="entry name" value="4Fe4S_Fe_S_CS"/>
</dbReference>
<dbReference type="RefSeq" id="WP_191709373.1">
    <property type="nucleotide sequence ID" value="NZ_JACSPQ010000001.1"/>
</dbReference>
<accession>A0ABR8V872</accession>
<feature type="domain" description="4Fe-4S ferredoxin-type" evidence="4">
    <location>
        <begin position="420"/>
        <end position="449"/>
    </location>
</feature>
<evidence type="ECO:0000256" key="3">
    <source>
        <dbReference type="ARBA" id="ARBA00023014"/>
    </source>
</evidence>
<name>A0ABR8V872_9BACT</name>
<keyword evidence="3" id="KW-0411">Iron-sulfur</keyword>
<dbReference type="EMBL" id="JACSPQ010000001">
    <property type="protein sequence ID" value="MBD8000979.1"/>
    <property type="molecule type" value="Genomic_DNA"/>
</dbReference>
<dbReference type="InterPro" id="IPR023210">
    <property type="entry name" value="NADP_OxRdtase_dom"/>
</dbReference>
<dbReference type="Proteomes" id="UP000616346">
    <property type="component" value="Unassembled WGS sequence"/>
</dbReference>
<proteinExistence type="predicted"/>
<dbReference type="PROSITE" id="PS00198">
    <property type="entry name" value="4FE4S_FER_1"/>
    <property type="match status" value="1"/>
</dbReference>
<keyword evidence="6" id="KW-1185">Reference proteome</keyword>